<evidence type="ECO:0000256" key="6">
    <source>
        <dbReference type="ARBA" id="ARBA00022833"/>
    </source>
</evidence>
<accession>A0A2N0VKP0</accession>
<dbReference type="GO" id="GO:0046872">
    <property type="term" value="F:metal ion binding"/>
    <property type="evidence" value="ECO:0007669"/>
    <property type="project" value="UniProtKB-KW"/>
</dbReference>
<dbReference type="AlphaFoldDB" id="A0A2N0VKP0"/>
<dbReference type="GO" id="GO:0006508">
    <property type="term" value="P:proteolysis"/>
    <property type="evidence" value="ECO:0007669"/>
    <property type="project" value="UniProtKB-KW"/>
</dbReference>
<evidence type="ECO:0000256" key="3">
    <source>
        <dbReference type="ARBA" id="ARBA00022670"/>
    </source>
</evidence>
<dbReference type="PANTHER" id="PTHR21666:SF288">
    <property type="entry name" value="CELL DIVISION PROTEIN YTFB"/>
    <property type="match status" value="1"/>
</dbReference>
<keyword evidence="7" id="KW-0482">Metalloprotease</keyword>
<evidence type="ECO:0000256" key="5">
    <source>
        <dbReference type="ARBA" id="ARBA00022801"/>
    </source>
</evidence>
<protein>
    <submittedName>
        <fullName evidence="10">Uncharacterized protein</fullName>
    </submittedName>
</protein>
<dbReference type="Gene3D" id="3.10.450.350">
    <property type="match status" value="2"/>
</dbReference>
<evidence type="ECO:0000256" key="4">
    <source>
        <dbReference type="ARBA" id="ARBA00022723"/>
    </source>
</evidence>
<evidence type="ECO:0000313" key="10">
    <source>
        <dbReference type="EMBL" id="PKD44742.1"/>
    </source>
</evidence>
<dbReference type="Pfam" id="PF01551">
    <property type="entry name" value="Peptidase_M23"/>
    <property type="match status" value="1"/>
</dbReference>
<dbReference type="Gene3D" id="2.70.70.10">
    <property type="entry name" value="Glucose Permease (Domain IIA)"/>
    <property type="match status" value="1"/>
</dbReference>
<dbReference type="GO" id="GO:0030313">
    <property type="term" value="C:cell envelope"/>
    <property type="evidence" value="ECO:0007669"/>
    <property type="project" value="UniProtKB-SubCell"/>
</dbReference>
<keyword evidence="5" id="KW-0378">Hydrolase</keyword>
<comment type="caution">
    <text evidence="10">The sequence shown here is derived from an EMBL/GenBank/DDBJ whole genome shotgun (WGS) entry which is preliminary data.</text>
</comment>
<keyword evidence="6" id="KW-0862">Zinc</keyword>
<sequence length="424" mass="48043">MSRTILAGFVCLLALIFLAILERPEKVEDLKEDIITTQNFYEIPPMPAKDHYGFVTEGNELEVEEGVVRRNESLYIILRRHDVDPQMIYNIQQSASGSVNLRRMMPGQSYRIYKDDDGAFAMVWHQSKVNYATINWKDDITVETGNIPITVKEAEVAGVITSSLYETVTGAGVSQRLGVELADVFGWEVDFFALRNGDHFKVIYENLYVNDEYLGIGDIKAAEFQHRGNIHKAYYFDNESRRGFFDENGNSMQKELLKAPFNYSQRISSGFSNSRFHPILNERRPHHGTDYAAPTGTPIISVGEGTVTEAQYRGGNGNIVQIRHNNSYKSAYLHMNRFASGIRPGVKVEQGQVIGYVGQTGLATGPHLCYRLYVNDRPVNSVTVDLPAAESLEEEYHHEYEQVVQHFDDRLANIELVEEIASNR</sequence>
<dbReference type="Proteomes" id="UP000233398">
    <property type="component" value="Unassembled WGS sequence"/>
</dbReference>
<dbReference type="GO" id="GO:0004222">
    <property type="term" value="F:metalloendopeptidase activity"/>
    <property type="evidence" value="ECO:0007669"/>
    <property type="project" value="TreeGrafter"/>
</dbReference>
<organism evidence="10 11">
    <name type="scientific">Rhodohalobacter barkolensis</name>
    <dbReference type="NCBI Taxonomy" id="2053187"/>
    <lineage>
        <taxon>Bacteria</taxon>
        <taxon>Pseudomonadati</taxon>
        <taxon>Balneolota</taxon>
        <taxon>Balneolia</taxon>
        <taxon>Balneolales</taxon>
        <taxon>Balneolaceae</taxon>
        <taxon>Rhodohalobacter</taxon>
    </lineage>
</organism>
<dbReference type="InterPro" id="IPR045834">
    <property type="entry name" value="Csd3_N2"/>
</dbReference>
<name>A0A2N0VKP0_9BACT</name>
<dbReference type="PANTHER" id="PTHR21666">
    <property type="entry name" value="PEPTIDASE-RELATED"/>
    <property type="match status" value="1"/>
</dbReference>
<dbReference type="SUPFAM" id="SSF51261">
    <property type="entry name" value="Duplicated hybrid motif"/>
    <property type="match status" value="1"/>
</dbReference>
<dbReference type="InterPro" id="IPR016047">
    <property type="entry name" value="M23ase_b-sheet_dom"/>
</dbReference>
<keyword evidence="4" id="KW-0479">Metal-binding</keyword>
<dbReference type="InterPro" id="IPR011055">
    <property type="entry name" value="Dup_hybrid_motif"/>
</dbReference>
<feature type="domain" description="M23ase beta-sheet core" evidence="8">
    <location>
        <begin position="285"/>
        <end position="380"/>
    </location>
</feature>
<evidence type="ECO:0000259" key="8">
    <source>
        <dbReference type="Pfam" id="PF01551"/>
    </source>
</evidence>
<comment type="subcellular location">
    <subcellularLocation>
        <location evidence="2">Cell envelope</location>
    </subcellularLocation>
</comment>
<dbReference type="OrthoDB" id="9810477at2"/>
<comment type="cofactor">
    <cofactor evidence="1">
        <name>Zn(2+)</name>
        <dbReference type="ChEBI" id="CHEBI:29105"/>
    </cofactor>
</comment>
<keyword evidence="3" id="KW-0645">Protease</keyword>
<dbReference type="EMBL" id="PISP01000001">
    <property type="protein sequence ID" value="PKD44742.1"/>
    <property type="molecule type" value="Genomic_DNA"/>
</dbReference>
<evidence type="ECO:0000259" key="9">
    <source>
        <dbReference type="Pfam" id="PF19425"/>
    </source>
</evidence>
<gene>
    <name evidence="10" type="ORF">CWD77_04560</name>
</gene>
<dbReference type="InterPro" id="IPR050570">
    <property type="entry name" value="Cell_wall_metabolism_enzyme"/>
</dbReference>
<dbReference type="Pfam" id="PF19425">
    <property type="entry name" value="Csd3_N2"/>
    <property type="match status" value="1"/>
</dbReference>
<evidence type="ECO:0000256" key="1">
    <source>
        <dbReference type="ARBA" id="ARBA00001947"/>
    </source>
</evidence>
<proteinExistence type="predicted"/>
<keyword evidence="11" id="KW-1185">Reference proteome</keyword>
<reference evidence="10 11" key="1">
    <citation type="submission" date="2017-11" db="EMBL/GenBank/DDBJ databases">
        <title>Rhodohalobacter 15182 sp. nov., isolated from a salt lake.</title>
        <authorList>
            <person name="Han S."/>
        </authorList>
    </citation>
    <scope>NUCLEOTIDE SEQUENCE [LARGE SCALE GENOMIC DNA]</scope>
    <source>
        <strain evidence="10 11">15182</strain>
    </source>
</reference>
<evidence type="ECO:0000256" key="7">
    <source>
        <dbReference type="ARBA" id="ARBA00023049"/>
    </source>
</evidence>
<evidence type="ECO:0000256" key="2">
    <source>
        <dbReference type="ARBA" id="ARBA00004196"/>
    </source>
</evidence>
<dbReference type="CDD" id="cd12797">
    <property type="entry name" value="M23_peptidase"/>
    <property type="match status" value="1"/>
</dbReference>
<feature type="domain" description="Csd3-like second N-terminal" evidence="9">
    <location>
        <begin position="153"/>
        <end position="272"/>
    </location>
</feature>
<evidence type="ECO:0000313" key="11">
    <source>
        <dbReference type="Proteomes" id="UP000233398"/>
    </source>
</evidence>